<dbReference type="EMBL" id="CZPT02000087">
    <property type="protein sequence ID" value="SCU64570.1"/>
    <property type="molecule type" value="Genomic_DNA"/>
</dbReference>
<dbReference type="FunFam" id="1.10.10.10:FF:000014">
    <property type="entry name" value="Cullin 1"/>
    <property type="match status" value="1"/>
</dbReference>
<keyword evidence="2" id="KW-1017">Isopeptide bond</keyword>
<accession>A0A1G4HZ22</accession>
<evidence type="ECO:0000313" key="8">
    <source>
        <dbReference type="Proteomes" id="UP000195570"/>
    </source>
</evidence>
<gene>
    <name evidence="7" type="ORF">TEOVI_000673700</name>
</gene>
<dbReference type="InterPro" id="IPR045093">
    <property type="entry name" value="Cullin"/>
</dbReference>
<dbReference type="Gene3D" id="3.30.230.130">
    <property type="entry name" value="Cullin, Chain C, Domain 2"/>
    <property type="match status" value="1"/>
</dbReference>
<dbReference type="RefSeq" id="XP_067076313.1">
    <property type="nucleotide sequence ID" value="XM_067220212.1"/>
</dbReference>
<dbReference type="InterPro" id="IPR036390">
    <property type="entry name" value="WH_DNA-bd_sf"/>
</dbReference>
<name>A0A1G4HZ22_TRYEQ</name>
<dbReference type="SMART" id="SM00884">
    <property type="entry name" value="Cullin_Nedd8"/>
    <property type="match status" value="1"/>
</dbReference>
<feature type="domain" description="Cullin family profile" evidence="6">
    <location>
        <begin position="389"/>
        <end position="614"/>
    </location>
</feature>
<dbReference type="InterPro" id="IPR036388">
    <property type="entry name" value="WH-like_DNA-bd_sf"/>
</dbReference>
<evidence type="ECO:0000256" key="2">
    <source>
        <dbReference type="ARBA" id="ARBA00022499"/>
    </source>
</evidence>
<dbReference type="Gene3D" id="1.10.10.10">
    <property type="entry name" value="Winged helix-like DNA-binding domain superfamily/Winged helix DNA-binding domain"/>
    <property type="match status" value="1"/>
</dbReference>
<dbReference type="VEuPathDB" id="TriTrypDB:TEOVI_000673700"/>
<dbReference type="Proteomes" id="UP000195570">
    <property type="component" value="Unassembled WGS sequence"/>
</dbReference>
<evidence type="ECO:0000256" key="5">
    <source>
        <dbReference type="RuleBase" id="RU003829"/>
    </source>
</evidence>
<dbReference type="Pfam" id="PF00888">
    <property type="entry name" value="Cullin"/>
    <property type="match status" value="1"/>
</dbReference>
<dbReference type="SUPFAM" id="SSF75632">
    <property type="entry name" value="Cullin homology domain"/>
    <property type="match status" value="1"/>
</dbReference>
<evidence type="ECO:0000256" key="3">
    <source>
        <dbReference type="ARBA" id="ARBA00022843"/>
    </source>
</evidence>
<dbReference type="Pfam" id="PF26557">
    <property type="entry name" value="Cullin_AB"/>
    <property type="match status" value="1"/>
</dbReference>
<dbReference type="FunFam" id="1.20.1310.10:FF:000085">
    <property type="entry name" value="Cullin homolog 1-like Protein"/>
    <property type="match status" value="1"/>
</dbReference>
<dbReference type="GO" id="GO:0031625">
    <property type="term" value="F:ubiquitin protein ligase binding"/>
    <property type="evidence" value="ECO:0007669"/>
    <property type="project" value="InterPro"/>
</dbReference>
<dbReference type="InterPro" id="IPR001373">
    <property type="entry name" value="Cullin_N"/>
</dbReference>
<dbReference type="GO" id="GO:0006511">
    <property type="term" value="P:ubiquitin-dependent protein catabolic process"/>
    <property type="evidence" value="ECO:0007669"/>
    <property type="project" value="InterPro"/>
</dbReference>
<reference evidence="7" key="1">
    <citation type="submission" date="2016-09" db="EMBL/GenBank/DDBJ databases">
        <authorList>
            <person name="Hebert L."/>
            <person name="Moumen B."/>
        </authorList>
    </citation>
    <scope>NUCLEOTIDE SEQUENCE [LARGE SCALE GENOMIC DNA]</scope>
    <source>
        <strain evidence="7">OVI</strain>
    </source>
</reference>
<dbReference type="InterPro" id="IPR036317">
    <property type="entry name" value="Cullin_homology_sf"/>
</dbReference>
<protein>
    <submittedName>
        <fullName evidence="7">Cullin, putative</fullName>
    </submittedName>
</protein>
<dbReference type="SMART" id="SM00182">
    <property type="entry name" value="CULLIN"/>
    <property type="match status" value="1"/>
</dbReference>
<dbReference type="InterPro" id="IPR059120">
    <property type="entry name" value="Cullin-like_AB"/>
</dbReference>
<dbReference type="Gene3D" id="1.20.1310.10">
    <property type="entry name" value="Cullin Repeats"/>
    <property type="match status" value="4"/>
</dbReference>
<dbReference type="InterPro" id="IPR016159">
    <property type="entry name" value="Cullin_repeat-like_dom_sf"/>
</dbReference>
<dbReference type="SUPFAM" id="SSF74788">
    <property type="entry name" value="Cullin repeat-like"/>
    <property type="match status" value="1"/>
</dbReference>
<dbReference type="InterPro" id="IPR019559">
    <property type="entry name" value="Cullin_neddylation_domain"/>
</dbReference>
<comment type="caution">
    <text evidence="7">The sequence shown here is derived from an EMBL/GenBank/DDBJ whole genome shotgun (WGS) entry which is preliminary data.</text>
</comment>
<dbReference type="SUPFAM" id="SSF46785">
    <property type="entry name" value="Winged helix' DNA-binding domain"/>
    <property type="match status" value="1"/>
</dbReference>
<proteinExistence type="inferred from homology"/>
<dbReference type="Pfam" id="PF10557">
    <property type="entry name" value="Cullin_Nedd8"/>
    <property type="match status" value="1"/>
</dbReference>
<comment type="similarity">
    <text evidence="1 4 5">Belongs to the cullin family.</text>
</comment>
<evidence type="ECO:0000256" key="1">
    <source>
        <dbReference type="ARBA" id="ARBA00006019"/>
    </source>
</evidence>
<dbReference type="PROSITE" id="PS50069">
    <property type="entry name" value="CULLIN_2"/>
    <property type="match status" value="1"/>
</dbReference>
<evidence type="ECO:0000259" key="6">
    <source>
        <dbReference type="PROSITE" id="PS50069"/>
    </source>
</evidence>
<dbReference type="AlphaFoldDB" id="A0A1G4HZ22"/>
<keyword evidence="3" id="KW-0832">Ubl conjugation</keyword>
<evidence type="ECO:0000256" key="4">
    <source>
        <dbReference type="PROSITE-ProRule" id="PRU00330"/>
    </source>
</evidence>
<dbReference type="GeneID" id="92380671"/>
<evidence type="ECO:0000313" key="7">
    <source>
        <dbReference type="EMBL" id="SCU64570.1"/>
    </source>
</evidence>
<organism evidence="7 8">
    <name type="scientific">Trypanosoma equiperdum</name>
    <dbReference type="NCBI Taxonomy" id="5694"/>
    <lineage>
        <taxon>Eukaryota</taxon>
        <taxon>Discoba</taxon>
        <taxon>Euglenozoa</taxon>
        <taxon>Kinetoplastea</taxon>
        <taxon>Metakinetoplastina</taxon>
        <taxon>Trypanosomatida</taxon>
        <taxon>Trypanosomatidae</taxon>
        <taxon>Trypanosoma</taxon>
    </lineage>
</organism>
<dbReference type="InterPro" id="IPR016158">
    <property type="entry name" value="Cullin_homology"/>
</dbReference>
<sequence length="742" mass="84865">MLEEDLEAIRRMKADFEAIGELTDNEFRSDTTISKRMNHYSTVYNAATRITGYDDPRDPMGSGAEELLYVDFQEMLTRYLLKHSNLSAPSEMELFARILKVWERYKVMMKWNVNAFAYLSRFYIVNFSKPPLRQVALRIFHEQVLKKYVPTVVRVTHELLTAERKGEGVNREDVREAIELLSSVTVEQRQEIYNEQFLKQYLELTKDYYVALVAEWGESSSHTELLRQIEGAYNDEDVRCSYYFPPEDKRAVMVQVEEVLLDSSVVLDKLLKSKDGFIAKLKSREKNLLKLYYNLLSRRQKALACLADLTRDGITAEGSEKLRQYDNKERDIDFKSCVVDIMKLQDEFLTLSSECFDGDTAMLKAVKEGIERVYADGVRLTETVKRFVPMSELLAHYADSIIQGSGCSSSQEEELDRVITALSYVTDRDTFLAHSRDLLAQRILSPKKKFDDNIERSFAHRISHCCGVSSTCYLEGMLHDVDVAEGFRAADKLEAMGVKLPFAFDALVLKKGIWPPRIHSENFTPPPIISEALHSFEAAYLQGTRGRVLTWSYSNSSGDVHAAFKKGPKTLVMPGLQCWVLLAFNGANQLTVDDVVGRFGMTFDDAKPVLLSLVKASILIRESNFPTVSLHDIFIVNDNFTSKLKKMKIAMGRDQNIVAAQSEEVAREVEEDRKPAIDACLVRIMKSRRVLEHSMLVEECKERLLPTFSADPKLVKQRIEELIRKEFIERDANTPGLYRYAA</sequence>
<keyword evidence="8" id="KW-1185">Reference proteome</keyword>
<dbReference type="PANTHER" id="PTHR11932">
    <property type="entry name" value="CULLIN"/>
    <property type="match status" value="1"/>
</dbReference>